<proteinExistence type="predicted"/>
<evidence type="ECO:0000313" key="2">
    <source>
        <dbReference type="Proteomes" id="UP001054821"/>
    </source>
</evidence>
<dbReference type="Proteomes" id="UP001054821">
    <property type="component" value="Chromosome 3"/>
</dbReference>
<keyword evidence="2" id="KW-1185">Reference proteome</keyword>
<dbReference type="EMBL" id="JAJFAZ020000003">
    <property type="protein sequence ID" value="KAI5338502.1"/>
    <property type="molecule type" value="Genomic_DNA"/>
</dbReference>
<protein>
    <submittedName>
        <fullName evidence="1">Uncharacterized protein</fullName>
    </submittedName>
</protein>
<accession>A0AAD4W9R9</accession>
<name>A0AAD4W9R9_PRUDU</name>
<reference evidence="1 2" key="1">
    <citation type="journal article" date="2022" name="G3 (Bethesda)">
        <title>Whole-genome sequence and methylome profiling of the almond [Prunus dulcis (Mill.) D.A. Webb] cultivar 'Nonpareil'.</title>
        <authorList>
            <person name="D'Amico-Willman K.M."/>
            <person name="Ouma W.Z."/>
            <person name="Meulia T."/>
            <person name="Sideli G.M."/>
            <person name="Gradziel T.M."/>
            <person name="Fresnedo-Ramirez J."/>
        </authorList>
    </citation>
    <scope>NUCLEOTIDE SEQUENCE [LARGE SCALE GENOMIC DNA]</scope>
    <source>
        <strain evidence="1">Clone GOH B32 T37-40</strain>
    </source>
</reference>
<comment type="caution">
    <text evidence="1">The sequence shown here is derived from an EMBL/GenBank/DDBJ whole genome shotgun (WGS) entry which is preliminary data.</text>
</comment>
<organism evidence="1 2">
    <name type="scientific">Prunus dulcis</name>
    <name type="common">Almond</name>
    <name type="synonym">Amygdalus dulcis</name>
    <dbReference type="NCBI Taxonomy" id="3755"/>
    <lineage>
        <taxon>Eukaryota</taxon>
        <taxon>Viridiplantae</taxon>
        <taxon>Streptophyta</taxon>
        <taxon>Embryophyta</taxon>
        <taxon>Tracheophyta</taxon>
        <taxon>Spermatophyta</taxon>
        <taxon>Magnoliopsida</taxon>
        <taxon>eudicotyledons</taxon>
        <taxon>Gunneridae</taxon>
        <taxon>Pentapetalae</taxon>
        <taxon>rosids</taxon>
        <taxon>fabids</taxon>
        <taxon>Rosales</taxon>
        <taxon>Rosaceae</taxon>
        <taxon>Amygdaloideae</taxon>
        <taxon>Amygdaleae</taxon>
        <taxon>Prunus</taxon>
    </lineage>
</organism>
<gene>
    <name evidence="1" type="ORF">L3X38_017773</name>
</gene>
<sequence length="110" mass="12266">MIIWKLSPTKGKVPRQHHTKELFSKINPSFFVIKFLLEQSVSKLKTGIGLLSTACHWIADLLVQCLKNIKYSSTERLGTSADIKGATMTWSSGRTMSGILSSGKYTYSQI</sequence>
<dbReference type="AlphaFoldDB" id="A0AAD4W9R9"/>
<evidence type="ECO:0000313" key="1">
    <source>
        <dbReference type="EMBL" id="KAI5338502.1"/>
    </source>
</evidence>